<feature type="domain" description="4Fe-4S Mo/W bis-MGD-type" evidence="5">
    <location>
        <begin position="8"/>
        <end position="64"/>
    </location>
</feature>
<dbReference type="Gene3D" id="3.40.228.10">
    <property type="entry name" value="Dimethylsulfoxide Reductase, domain 2"/>
    <property type="match status" value="1"/>
</dbReference>
<dbReference type="Pfam" id="PF04879">
    <property type="entry name" value="Molybdop_Fe4S4"/>
    <property type="match status" value="1"/>
</dbReference>
<dbReference type="PANTHER" id="PTHR43742">
    <property type="entry name" value="TRIMETHYLAMINE-N-OXIDE REDUCTASE"/>
    <property type="match status" value="1"/>
</dbReference>
<dbReference type="EMBL" id="CP132507">
    <property type="protein sequence ID" value="WNO04246.1"/>
    <property type="molecule type" value="Genomic_DNA"/>
</dbReference>
<keyword evidence="2" id="KW-0479">Metal-binding</keyword>
<dbReference type="PANTHER" id="PTHR43742:SF2">
    <property type="entry name" value="ASSIMILATORY NITRATE REDUCTASE CATALYTIC SUBUNIT"/>
    <property type="match status" value="1"/>
</dbReference>
<dbReference type="InterPro" id="IPR006656">
    <property type="entry name" value="Mopterin_OxRdtase"/>
</dbReference>
<protein>
    <submittedName>
        <fullName evidence="6">Molybdopterin-dependent oxidoreductase</fullName>
    </submittedName>
</protein>
<accession>A0ABZ0AYL1</accession>
<organism evidence="6 7">
    <name type="scientific">Rhodoferax mekongensis</name>
    <dbReference type="NCBI Taxonomy" id="3068341"/>
    <lineage>
        <taxon>Bacteria</taxon>
        <taxon>Pseudomonadati</taxon>
        <taxon>Pseudomonadota</taxon>
        <taxon>Betaproteobacteria</taxon>
        <taxon>Burkholderiales</taxon>
        <taxon>Comamonadaceae</taxon>
        <taxon>Rhodoferax</taxon>
    </lineage>
</organism>
<dbReference type="Pfam" id="PF00384">
    <property type="entry name" value="Molybdopterin"/>
    <property type="match status" value="1"/>
</dbReference>
<evidence type="ECO:0000313" key="7">
    <source>
        <dbReference type="Proteomes" id="UP001302257"/>
    </source>
</evidence>
<evidence type="ECO:0000256" key="4">
    <source>
        <dbReference type="ARBA" id="ARBA00023014"/>
    </source>
</evidence>
<gene>
    <name evidence="6" type="ORF">RAN89_15245</name>
</gene>
<dbReference type="SUPFAM" id="SSF53706">
    <property type="entry name" value="Formate dehydrogenase/DMSO reductase, domains 1-3"/>
    <property type="match status" value="1"/>
</dbReference>
<dbReference type="InterPro" id="IPR006657">
    <property type="entry name" value="MoPterin_dinucl-bd_dom"/>
</dbReference>
<comment type="similarity">
    <text evidence="1">Belongs to the prokaryotic molybdopterin-containing oxidoreductase family.</text>
</comment>
<evidence type="ECO:0000259" key="5">
    <source>
        <dbReference type="PROSITE" id="PS51669"/>
    </source>
</evidence>
<evidence type="ECO:0000256" key="3">
    <source>
        <dbReference type="ARBA" id="ARBA00023004"/>
    </source>
</evidence>
<dbReference type="Gene3D" id="2.20.25.90">
    <property type="entry name" value="ADC-like domains"/>
    <property type="match status" value="1"/>
</dbReference>
<dbReference type="InterPro" id="IPR050612">
    <property type="entry name" value="Prok_Mopterin_Oxidored"/>
</dbReference>
<keyword evidence="7" id="KW-1185">Reference proteome</keyword>
<name>A0ABZ0AYL1_9BURK</name>
<reference evidence="6 7" key="1">
    <citation type="submission" date="2023-08" db="EMBL/GenBank/DDBJ databases">
        <title>Rhodoferax potami sp. nov. and Rhodoferax mekongensis sp. nov., isolated from the Mekong River in Thailand.</title>
        <authorList>
            <person name="Kitikhun S."/>
            <person name="Charoenyingcharoen P."/>
            <person name="Siriarchawattana P."/>
            <person name="Likhitrattanapisal S."/>
            <person name="Nilsakha T."/>
            <person name="Chanpet A."/>
            <person name="Rattanawaree P."/>
            <person name="Ingsriswang S."/>
        </authorList>
    </citation>
    <scope>NUCLEOTIDE SEQUENCE [LARGE SCALE GENOMIC DNA]</scope>
    <source>
        <strain evidence="6 7">TBRC 17307</strain>
    </source>
</reference>
<keyword evidence="3" id="KW-0408">Iron</keyword>
<dbReference type="InterPro" id="IPR006963">
    <property type="entry name" value="Mopterin_OxRdtase_4Fe-4S_dom"/>
</dbReference>
<dbReference type="SMART" id="SM00926">
    <property type="entry name" value="Molybdop_Fe4S4"/>
    <property type="match status" value="1"/>
</dbReference>
<dbReference type="Proteomes" id="UP001302257">
    <property type="component" value="Chromosome"/>
</dbReference>
<proteinExistence type="inferred from homology"/>
<evidence type="ECO:0000256" key="2">
    <source>
        <dbReference type="ARBA" id="ARBA00022723"/>
    </source>
</evidence>
<dbReference type="PROSITE" id="PS51669">
    <property type="entry name" value="4FE4S_MOW_BIS_MGD"/>
    <property type="match status" value="1"/>
</dbReference>
<dbReference type="Pfam" id="PF01568">
    <property type="entry name" value="Molydop_binding"/>
    <property type="match status" value="1"/>
</dbReference>
<dbReference type="InterPro" id="IPR009010">
    <property type="entry name" value="Asp_de-COase-like_dom_sf"/>
</dbReference>
<evidence type="ECO:0000256" key="1">
    <source>
        <dbReference type="ARBA" id="ARBA00010312"/>
    </source>
</evidence>
<sequence>MSETNHPVHTHHRICPLCEACCGLEIKVQDQKVISIRGHEADVLSRGYICPKAIALKDLHEDPDRLRTPLIKRNGKHEPATWDEAFAEIEKRLPPLMAAHGKHAVAMAVGNPSAHKIGLLTYFGKLARAIGSRNVFSASTLDQMPKQLASGLMFGHWLSTALPDISRTDLLVVIGANPLASNGSMWTVPDFKGKAKALQARGGQLIVIDPRRTETAAVADAHHFIRPGADVFLLAAMVQVLFAENLVNLGRVAPWVQGTEEVRAAVAGFTPEAAASRCGMPADTIRSLARQIASTPKAAVYARIGTCTQLYGTLASWLVDVLNTLTGHLDMEGGMLFAKSAAFASNTMGKPGIGKGVSTGRHHARVSGAPEVYGELPITCMAEEIETPGEGQVRALITVATNPVLSSPDGPRLAKALDSLDFMVSLDIYLNETTRHADVILPGLSPLEDLHYDVAFPQLSWRNHARYSAPVLLRPEGQPEEWQTLLKLTAIVQGQGARQDANLLDDQQFADDANRLFGPHAAAVIAATGSLRGPQRGLDVALRSGPYGDQFGLKPEGLNLKKVMAASDSGGIDLGELQPRIPEMLRTPSGKVELAPPLLLQDLERAAQDLRAPAPDLVIIGRRDVRTNNSWMHNLPTLTKGPFRCTALIHPDDAVRFGVQDGGMATLRNGHRSVQAQVQVSSDMMPGVVSLPHGWGHNLPGAQLRVAAERPGANINALLDDQLRDPLSGNAVLGGVAITMEAA</sequence>
<dbReference type="RefSeq" id="WP_313867098.1">
    <property type="nucleotide sequence ID" value="NZ_CP132507.1"/>
</dbReference>
<evidence type="ECO:0000313" key="6">
    <source>
        <dbReference type="EMBL" id="WNO04246.1"/>
    </source>
</evidence>
<keyword evidence="4" id="KW-0411">Iron-sulfur</keyword>
<dbReference type="Gene3D" id="3.40.50.740">
    <property type="match status" value="1"/>
</dbReference>
<dbReference type="Gene3D" id="2.40.40.20">
    <property type="match status" value="1"/>
</dbReference>
<dbReference type="SUPFAM" id="SSF50692">
    <property type="entry name" value="ADC-like"/>
    <property type="match status" value="1"/>
</dbReference>